<name>A0AA38U339_9AGAR</name>
<evidence type="ECO:0000313" key="1">
    <source>
        <dbReference type="EMBL" id="KAJ3831391.1"/>
    </source>
</evidence>
<sequence length="90" mass="10301">MGAFTDDLNIAADLYRVGIPVWLVRHLDVHEHTKITKTVAPLDETYDNRLPLRNSSGWLDVGDNEPVHPLIYSGLPGSFDRYLRMARFIH</sequence>
<organism evidence="1 2">
    <name type="scientific">Lentinula raphanica</name>
    <dbReference type="NCBI Taxonomy" id="153919"/>
    <lineage>
        <taxon>Eukaryota</taxon>
        <taxon>Fungi</taxon>
        <taxon>Dikarya</taxon>
        <taxon>Basidiomycota</taxon>
        <taxon>Agaricomycotina</taxon>
        <taxon>Agaricomycetes</taxon>
        <taxon>Agaricomycetidae</taxon>
        <taxon>Agaricales</taxon>
        <taxon>Marasmiineae</taxon>
        <taxon>Omphalotaceae</taxon>
        <taxon>Lentinula</taxon>
    </lineage>
</organism>
<comment type="caution">
    <text evidence="1">The sequence shown here is derived from an EMBL/GenBank/DDBJ whole genome shotgun (WGS) entry which is preliminary data.</text>
</comment>
<dbReference type="AlphaFoldDB" id="A0AA38U339"/>
<feature type="non-terminal residue" evidence="1">
    <location>
        <position position="90"/>
    </location>
</feature>
<keyword evidence="2" id="KW-1185">Reference proteome</keyword>
<reference evidence="1" key="1">
    <citation type="submission" date="2022-08" db="EMBL/GenBank/DDBJ databases">
        <authorList>
            <consortium name="DOE Joint Genome Institute"/>
            <person name="Min B."/>
            <person name="Riley R."/>
            <person name="Sierra-Patev S."/>
            <person name="Naranjo-Ortiz M."/>
            <person name="Looney B."/>
            <person name="Konkel Z."/>
            <person name="Slot J.C."/>
            <person name="Sakamoto Y."/>
            <person name="Steenwyk J.L."/>
            <person name="Rokas A."/>
            <person name="Carro J."/>
            <person name="Camarero S."/>
            <person name="Ferreira P."/>
            <person name="Molpeceres G."/>
            <person name="Ruiz-Duenas F.J."/>
            <person name="Serrano A."/>
            <person name="Henrissat B."/>
            <person name="Drula E."/>
            <person name="Hughes K.W."/>
            <person name="Mata J.L."/>
            <person name="Ishikawa N.K."/>
            <person name="Vargas-Isla R."/>
            <person name="Ushijima S."/>
            <person name="Smith C.A."/>
            <person name="Ahrendt S."/>
            <person name="Andreopoulos W."/>
            <person name="He G."/>
            <person name="Labutti K."/>
            <person name="Lipzen A."/>
            <person name="Ng V."/>
            <person name="Sandor L."/>
            <person name="Barry K."/>
            <person name="Martinez A.T."/>
            <person name="Xiao Y."/>
            <person name="Gibbons J.G."/>
            <person name="Terashima K."/>
            <person name="Hibbett D.S."/>
            <person name="Grigoriev I.V."/>
        </authorList>
    </citation>
    <scope>NUCLEOTIDE SEQUENCE</scope>
    <source>
        <strain evidence="1">TFB9207</strain>
    </source>
</reference>
<dbReference type="EMBL" id="MU807510">
    <property type="protein sequence ID" value="KAJ3831391.1"/>
    <property type="molecule type" value="Genomic_DNA"/>
</dbReference>
<dbReference type="Proteomes" id="UP001163846">
    <property type="component" value="Unassembled WGS sequence"/>
</dbReference>
<accession>A0AA38U339</accession>
<proteinExistence type="predicted"/>
<protein>
    <submittedName>
        <fullName evidence="1">Uncharacterized protein</fullName>
    </submittedName>
</protein>
<gene>
    <name evidence="1" type="ORF">F5878DRAFT_516311</name>
</gene>
<evidence type="ECO:0000313" key="2">
    <source>
        <dbReference type="Proteomes" id="UP001163846"/>
    </source>
</evidence>